<proteinExistence type="predicted"/>
<dbReference type="RefSeq" id="WP_092049700.1">
    <property type="nucleotide sequence ID" value="NZ_FOQD01000006.1"/>
</dbReference>
<gene>
    <name evidence="2" type="ORF">SAMN05421753_106238</name>
</gene>
<dbReference type="STRING" id="1576369.SAMN05421753_106238"/>
<reference evidence="3" key="1">
    <citation type="submission" date="2016-10" db="EMBL/GenBank/DDBJ databases">
        <authorList>
            <person name="Varghese N."/>
            <person name="Submissions S."/>
        </authorList>
    </citation>
    <scope>NUCLEOTIDE SEQUENCE [LARGE SCALE GENOMIC DNA]</scope>
    <source>
        <strain evidence="3">DSM 26348</strain>
    </source>
</reference>
<accession>A0A1I3G8I9</accession>
<evidence type="ECO:0000313" key="2">
    <source>
        <dbReference type="EMBL" id="SFI19773.1"/>
    </source>
</evidence>
<dbReference type="EMBL" id="FOQD01000006">
    <property type="protein sequence ID" value="SFI19773.1"/>
    <property type="molecule type" value="Genomic_DNA"/>
</dbReference>
<keyword evidence="3" id="KW-1185">Reference proteome</keyword>
<keyword evidence="1" id="KW-0732">Signal</keyword>
<dbReference type="AlphaFoldDB" id="A0A1I3G8I9"/>
<evidence type="ECO:0008006" key="4">
    <source>
        <dbReference type="Google" id="ProtNLM"/>
    </source>
</evidence>
<dbReference type="Proteomes" id="UP000199518">
    <property type="component" value="Unassembled WGS sequence"/>
</dbReference>
<sequence>MKTFALLTAAVAGLMWAGAGQAQAGGHNHGYGYGYGNSWNNTYWGGGSNWGYQRRGHYDFHNTSHYDYVPGGVVPHGNHLHYVPGTYQWHQTGHYDYHRGNHHHH</sequence>
<dbReference type="OrthoDB" id="290982at2"/>
<name>A0A1I3G8I9_9PLAN</name>
<protein>
    <recommendedName>
        <fullName evidence="4">YXWGXW repeat-containing protein</fullName>
    </recommendedName>
</protein>
<feature type="signal peptide" evidence="1">
    <location>
        <begin position="1"/>
        <end position="24"/>
    </location>
</feature>
<evidence type="ECO:0000313" key="3">
    <source>
        <dbReference type="Proteomes" id="UP000199518"/>
    </source>
</evidence>
<evidence type="ECO:0000256" key="1">
    <source>
        <dbReference type="SAM" id="SignalP"/>
    </source>
</evidence>
<organism evidence="2 3">
    <name type="scientific">Planctomicrobium piriforme</name>
    <dbReference type="NCBI Taxonomy" id="1576369"/>
    <lineage>
        <taxon>Bacteria</taxon>
        <taxon>Pseudomonadati</taxon>
        <taxon>Planctomycetota</taxon>
        <taxon>Planctomycetia</taxon>
        <taxon>Planctomycetales</taxon>
        <taxon>Planctomycetaceae</taxon>
        <taxon>Planctomicrobium</taxon>
    </lineage>
</organism>
<feature type="chain" id="PRO_5011481547" description="YXWGXW repeat-containing protein" evidence="1">
    <location>
        <begin position="25"/>
        <end position="105"/>
    </location>
</feature>